<name>A0ABX1JY64_9CELL</name>
<sequence length="96" mass="10322">MVSRGNDAEDLLSVKPVAARFSVSIDTVRRWTDAGLLPAERTVGKHRRCRAAMVDFDREMARYAAVIHDSANPVAPAATAAGHETGIPSPPTPLRT</sequence>
<dbReference type="Proteomes" id="UP000777774">
    <property type="component" value="Unassembled WGS sequence"/>
</dbReference>
<proteinExistence type="predicted"/>
<protein>
    <submittedName>
        <fullName evidence="3">MerR family DNA-binding transcriptional regulator</fullName>
    </submittedName>
</protein>
<dbReference type="InterPro" id="IPR010093">
    <property type="entry name" value="SinI_DNA-bd"/>
</dbReference>
<keyword evidence="4" id="KW-1185">Reference proteome</keyword>
<dbReference type="InterPro" id="IPR009061">
    <property type="entry name" value="DNA-bd_dom_put_sf"/>
</dbReference>
<accession>A0ABX1JY64</accession>
<keyword evidence="3" id="KW-0238">DNA-binding</keyword>
<evidence type="ECO:0000313" key="4">
    <source>
        <dbReference type="Proteomes" id="UP000777774"/>
    </source>
</evidence>
<dbReference type="Pfam" id="PF00376">
    <property type="entry name" value="MerR"/>
    <property type="match status" value="1"/>
</dbReference>
<evidence type="ECO:0000256" key="1">
    <source>
        <dbReference type="SAM" id="MobiDB-lite"/>
    </source>
</evidence>
<organism evidence="3 4">
    <name type="scientific">Cellulomonas septica</name>
    <dbReference type="NCBI Taxonomy" id="285080"/>
    <lineage>
        <taxon>Bacteria</taxon>
        <taxon>Bacillati</taxon>
        <taxon>Actinomycetota</taxon>
        <taxon>Actinomycetes</taxon>
        <taxon>Micrococcales</taxon>
        <taxon>Cellulomonadaceae</taxon>
        <taxon>Cellulomonas</taxon>
    </lineage>
</organism>
<dbReference type="EMBL" id="JAAXOY010000049">
    <property type="protein sequence ID" value="NKY38685.1"/>
    <property type="molecule type" value="Genomic_DNA"/>
</dbReference>
<dbReference type="Gene3D" id="1.10.1660.10">
    <property type="match status" value="1"/>
</dbReference>
<gene>
    <name evidence="3" type="ORF">HGA02_03845</name>
</gene>
<feature type="domain" description="HTH merR-type" evidence="2">
    <location>
        <begin position="14"/>
        <end position="48"/>
    </location>
</feature>
<comment type="caution">
    <text evidence="3">The sequence shown here is derived from an EMBL/GenBank/DDBJ whole genome shotgun (WGS) entry which is preliminary data.</text>
</comment>
<feature type="region of interest" description="Disordered" evidence="1">
    <location>
        <begin position="76"/>
        <end position="96"/>
    </location>
</feature>
<dbReference type="SUPFAM" id="SSF46955">
    <property type="entry name" value="Putative DNA-binding domain"/>
    <property type="match status" value="1"/>
</dbReference>
<dbReference type="InterPro" id="IPR000551">
    <property type="entry name" value="MerR-type_HTH_dom"/>
</dbReference>
<evidence type="ECO:0000313" key="3">
    <source>
        <dbReference type="EMBL" id="NKY38685.1"/>
    </source>
</evidence>
<dbReference type="GO" id="GO:0003677">
    <property type="term" value="F:DNA binding"/>
    <property type="evidence" value="ECO:0007669"/>
    <property type="project" value="UniProtKB-KW"/>
</dbReference>
<evidence type="ECO:0000259" key="2">
    <source>
        <dbReference type="Pfam" id="PF00376"/>
    </source>
</evidence>
<dbReference type="NCBIfam" id="TIGR01764">
    <property type="entry name" value="excise"/>
    <property type="match status" value="1"/>
</dbReference>
<reference evidence="3 4" key="1">
    <citation type="submission" date="2020-04" db="EMBL/GenBank/DDBJ databases">
        <title>MicrobeNet Type strains.</title>
        <authorList>
            <person name="Nicholson A.C."/>
        </authorList>
    </citation>
    <scope>NUCLEOTIDE SEQUENCE [LARGE SCALE GENOMIC DNA]</scope>
    <source>
        <strain evidence="3 4">ATCC BAA-787</strain>
    </source>
</reference>